<gene>
    <name evidence="2" type="ORF">GCM10010964_32370</name>
</gene>
<name>A0A8J2ZDN9_9PROT</name>
<evidence type="ECO:0000313" key="3">
    <source>
        <dbReference type="Proteomes" id="UP000597507"/>
    </source>
</evidence>
<reference evidence="2 3" key="1">
    <citation type="journal article" date="2014" name="Int. J. Syst. Evol. Microbiol.">
        <title>Complete genome sequence of Corynebacterium casei LMG S-19264T (=DSM 44701T), isolated from a smear-ripened cheese.</title>
        <authorList>
            <consortium name="US DOE Joint Genome Institute (JGI-PGF)"/>
            <person name="Walter F."/>
            <person name="Albersmeier A."/>
            <person name="Kalinowski J."/>
            <person name="Ruckert C."/>
        </authorList>
    </citation>
    <scope>NUCLEOTIDE SEQUENCE [LARGE SCALE GENOMIC DNA]</scope>
    <source>
        <strain evidence="2 3">CGMCC 1.16330</strain>
    </source>
</reference>
<comment type="caution">
    <text evidence="2">The sequence shown here is derived from an EMBL/GenBank/DDBJ whole genome shotgun (WGS) entry which is preliminary data.</text>
</comment>
<dbReference type="Proteomes" id="UP000597507">
    <property type="component" value="Unassembled WGS sequence"/>
</dbReference>
<keyword evidence="3" id="KW-1185">Reference proteome</keyword>
<organism evidence="2 3">
    <name type="scientific">Caldovatus sediminis</name>
    <dbReference type="NCBI Taxonomy" id="2041189"/>
    <lineage>
        <taxon>Bacteria</taxon>
        <taxon>Pseudomonadati</taxon>
        <taxon>Pseudomonadota</taxon>
        <taxon>Alphaproteobacteria</taxon>
        <taxon>Acetobacterales</taxon>
        <taxon>Roseomonadaceae</taxon>
        <taxon>Caldovatus</taxon>
    </lineage>
</organism>
<dbReference type="AlphaFoldDB" id="A0A8J2ZDN9"/>
<keyword evidence="1" id="KW-0732">Signal</keyword>
<dbReference type="EMBL" id="BMKS01000011">
    <property type="protein sequence ID" value="GGG42404.1"/>
    <property type="molecule type" value="Genomic_DNA"/>
</dbReference>
<dbReference type="RefSeq" id="WP_188902096.1">
    <property type="nucleotide sequence ID" value="NZ_BMKS01000011.1"/>
</dbReference>
<feature type="signal peptide" evidence="1">
    <location>
        <begin position="1"/>
        <end position="25"/>
    </location>
</feature>
<feature type="chain" id="PRO_5035144462" evidence="1">
    <location>
        <begin position="26"/>
        <end position="210"/>
    </location>
</feature>
<evidence type="ECO:0000256" key="1">
    <source>
        <dbReference type="SAM" id="SignalP"/>
    </source>
</evidence>
<evidence type="ECO:0000313" key="2">
    <source>
        <dbReference type="EMBL" id="GGG42404.1"/>
    </source>
</evidence>
<accession>A0A8J2ZDN9</accession>
<proteinExistence type="predicted"/>
<protein>
    <submittedName>
        <fullName evidence="2">Uncharacterized protein</fullName>
    </submittedName>
</protein>
<sequence length="210" mass="21068">MHGPLLRSVSALALGLCLLPGPARAADRAEAGEPGRDLVAAYAHALGVRVGPAAQALALGADPLPDEALGAMRAGFRLPNGISVAFGFETEARLGADLVQRVVLPTTVIGAGPAPDLTVTDAQGRTSRVPLSAASPIVVESVLNGGATRIGTTVGGGGIVGVVQNRANGQAIGVTTNVTLDIAGMRSLLNNTAARLALESALMARSRFGR</sequence>